<dbReference type="InterPro" id="IPR002492">
    <property type="entry name" value="Transposase_Tc1-like"/>
</dbReference>
<feature type="domain" description="Transposase Tc1-like" evidence="1">
    <location>
        <begin position="22"/>
        <end position="90"/>
    </location>
</feature>
<dbReference type="Pfam" id="PF01498">
    <property type="entry name" value="HTH_Tnp_Tc3_2"/>
    <property type="match status" value="1"/>
</dbReference>
<dbReference type="Proteomes" id="UP000716291">
    <property type="component" value="Unassembled WGS sequence"/>
</dbReference>
<reference evidence="3" key="1">
    <citation type="journal article" date="2020" name="Microb. Genom.">
        <title>Genetic diversity of clinical and environmental Mucorales isolates obtained from an investigation of mucormycosis cases among solid organ transplant recipients.</title>
        <authorList>
            <person name="Nguyen M.H."/>
            <person name="Kaul D."/>
            <person name="Muto C."/>
            <person name="Cheng S.J."/>
            <person name="Richter R.A."/>
            <person name="Bruno V.M."/>
            <person name="Liu G."/>
            <person name="Beyhan S."/>
            <person name="Sundermann A.J."/>
            <person name="Mounaud S."/>
            <person name="Pasculle A.W."/>
            <person name="Nierman W.C."/>
            <person name="Driscoll E."/>
            <person name="Cumbie R."/>
            <person name="Clancy C.J."/>
            <person name="Dupont C.L."/>
        </authorList>
    </citation>
    <scope>NUCLEOTIDE SEQUENCE</scope>
    <source>
        <strain evidence="3">GL11</strain>
    </source>
</reference>
<protein>
    <recommendedName>
        <fullName evidence="5">Transposase Tc1-like domain-containing protein</fullName>
    </recommendedName>
</protein>
<sequence>MHNRIRKSGDKPSIVAKSTRRYIKGQVLTGYLKTAKDVQMKLEEIGYAMSYQSAINALHSVGIYAEIKKKKPLLTEKRKKARLAWAKKHQCWTPHYIDVTVKHGGGGLMLWGCITSAGPGYACQVYDGTMNSKLYQEILATSMKDTMEYYGLNWKTSVFQHNNDPKHRPKSTTQWMKDSGMVYIDDWPSQSPDLNPIEHVWHHLKLKLSMYDNRATSIHELWERVENEWNSFTKEQCIKYIDSMPDRIQAVLAEKGGSTRF</sequence>
<dbReference type="PANTHER" id="PTHR23022">
    <property type="entry name" value="TRANSPOSABLE ELEMENT-RELATED"/>
    <property type="match status" value="1"/>
</dbReference>
<name>A0A9P6WY05_RHIOR</name>
<evidence type="ECO:0000259" key="1">
    <source>
        <dbReference type="Pfam" id="PF01498"/>
    </source>
</evidence>
<proteinExistence type="predicted"/>
<gene>
    <name evidence="3" type="ORF">G6F64_012039</name>
</gene>
<dbReference type="GO" id="GO:0006313">
    <property type="term" value="P:DNA transposition"/>
    <property type="evidence" value="ECO:0007669"/>
    <property type="project" value="InterPro"/>
</dbReference>
<evidence type="ECO:0000313" key="4">
    <source>
        <dbReference type="Proteomes" id="UP000716291"/>
    </source>
</evidence>
<comment type="caution">
    <text evidence="3">The sequence shown here is derived from an EMBL/GenBank/DDBJ whole genome shotgun (WGS) entry which is preliminary data.</text>
</comment>
<dbReference type="GO" id="GO:0015074">
    <property type="term" value="P:DNA integration"/>
    <property type="evidence" value="ECO:0007669"/>
    <property type="project" value="InterPro"/>
</dbReference>
<dbReference type="InterPro" id="IPR052338">
    <property type="entry name" value="Transposase_5"/>
</dbReference>
<dbReference type="AlphaFoldDB" id="A0A9P6WY05"/>
<evidence type="ECO:0000259" key="2">
    <source>
        <dbReference type="Pfam" id="PF13358"/>
    </source>
</evidence>
<dbReference type="InterPro" id="IPR036397">
    <property type="entry name" value="RNaseH_sf"/>
</dbReference>
<dbReference type="EMBL" id="JAANQT010003314">
    <property type="protein sequence ID" value="KAG1301175.1"/>
    <property type="molecule type" value="Genomic_DNA"/>
</dbReference>
<keyword evidence="4" id="KW-1185">Reference proteome</keyword>
<dbReference type="Gene3D" id="3.30.420.10">
    <property type="entry name" value="Ribonuclease H-like superfamily/Ribonuclease H"/>
    <property type="match status" value="1"/>
</dbReference>
<organism evidence="3 4">
    <name type="scientific">Rhizopus oryzae</name>
    <name type="common">Mucormycosis agent</name>
    <name type="synonym">Rhizopus arrhizus var. delemar</name>
    <dbReference type="NCBI Taxonomy" id="64495"/>
    <lineage>
        <taxon>Eukaryota</taxon>
        <taxon>Fungi</taxon>
        <taxon>Fungi incertae sedis</taxon>
        <taxon>Mucoromycota</taxon>
        <taxon>Mucoromycotina</taxon>
        <taxon>Mucoromycetes</taxon>
        <taxon>Mucorales</taxon>
        <taxon>Mucorineae</taxon>
        <taxon>Rhizopodaceae</taxon>
        <taxon>Rhizopus</taxon>
    </lineage>
</organism>
<evidence type="ECO:0000313" key="3">
    <source>
        <dbReference type="EMBL" id="KAG1301175.1"/>
    </source>
</evidence>
<dbReference type="PANTHER" id="PTHR23022:SF135">
    <property type="entry name" value="SI:DKEY-77F5.3"/>
    <property type="match status" value="1"/>
</dbReference>
<accession>A0A9P6WY05</accession>
<dbReference type="GO" id="GO:0003677">
    <property type="term" value="F:DNA binding"/>
    <property type="evidence" value="ECO:0007669"/>
    <property type="project" value="InterPro"/>
</dbReference>
<dbReference type="InterPro" id="IPR038717">
    <property type="entry name" value="Tc1-like_DDE_dom"/>
</dbReference>
<dbReference type="Pfam" id="PF13358">
    <property type="entry name" value="DDE_3"/>
    <property type="match status" value="1"/>
</dbReference>
<feature type="domain" description="Tc1-like transposase DDE" evidence="2">
    <location>
        <begin position="107"/>
        <end position="210"/>
    </location>
</feature>
<evidence type="ECO:0008006" key="5">
    <source>
        <dbReference type="Google" id="ProtNLM"/>
    </source>
</evidence>